<dbReference type="RefSeq" id="WP_073083301.1">
    <property type="nucleotide sequence ID" value="NZ_FRBL01000006.1"/>
</dbReference>
<dbReference type="EMBL" id="FRBL01000006">
    <property type="protein sequence ID" value="SHM06491.1"/>
    <property type="molecule type" value="Genomic_DNA"/>
</dbReference>
<accession>A0A1M7FQY2</accession>
<evidence type="ECO:0008006" key="3">
    <source>
        <dbReference type="Google" id="ProtNLM"/>
    </source>
</evidence>
<evidence type="ECO:0000313" key="1">
    <source>
        <dbReference type="EMBL" id="SHM06491.1"/>
    </source>
</evidence>
<organism evidence="1 2">
    <name type="scientific">Chitinophaga jiangningensis</name>
    <dbReference type="NCBI Taxonomy" id="1419482"/>
    <lineage>
        <taxon>Bacteria</taxon>
        <taxon>Pseudomonadati</taxon>
        <taxon>Bacteroidota</taxon>
        <taxon>Chitinophagia</taxon>
        <taxon>Chitinophagales</taxon>
        <taxon>Chitinophagaceae</taxon>
        <taxon>Chitinophaga</taxon>
    </lineage>
</organism>
<dbReference type="AlphaFoldDB" id="A0A1M7FQY2"/>
<protein>
    <recommendedName>
        <fullName evidence="3">YD repeat-containing protein</fullName>
    </recommendedName>
</protein>
<sequence>MRKNFLLPLLLPVLVVLFSCKKDHHYPYPLEHRKHRIKQVINFSKLDFEPDTLTFYYDKKGNPTRIIRNKVGTGKPNIRFNYDAKGRLYTYVSEYEAGGDFTEFARKFFYDANNRVIADSVYVYAGVNEDVFFPAPPYNVYGLIGKTSYFYDNQDRIIRLEVERGGSFPGHDTYHFTYNSNGNLNTYTIWDNNVNPRRLHPVWQLISHDYSVNNPFTTATYNDFKLPIQTPGVDNYLNDVFLYDIPLSNSKIVYE</sequence>
<dbReference type="STRING" id="1419482.SAMN05444266_106243"/>
<evidence type="ECO:0000313" key="2">
    <source>
        <dbReference type="Proteomes" id="UP000184420"/>
    </source>
</evidence>
<dbReference type="PROSITE" id="PS51257">
    <property type="entry name" value="PROKAR_LIPOPROTEIN"/>
    <property type="match status" value="1"/>
</dbReference>
<dbReference type="OrthoDB" id="636957at2"/>
<proteinExistence type="predicted"/>
<reference evidence="1 2" key="1">
    <citation type="submission" date="2016-11" db="EMBL/GenBank/DDBJ databases">
        <authorList>
            <person name="Jaros S."/>
            <person name="Januszkiewicz K."/>
            <person name="Wedrychowicz H."/>
        </authorList>
    </citation>
    <scope>NUCLEOTIDE SEQUENCE [LARGE SCALE GENOMIC DNA]</scope>
    <source>
        <strain evidence="1 2">DSM 27406</strain>
    </source>
</reference>
<dbReference type="Proteomes" id="UP000184420">
    <property type="component" value="Unassembled WGS sequence"/>
</dbReference>
<gene>
    <name evidence="1" type="ORF">SAMN05444266_106243</name>
</gene>
<dbReference type="Gene3D" id="2.180.10.10">
    <property type="entry name" value="RHS repeat-associated core"/>
    <property type="match status" value="1"/>
</dbReference>
<keyword evidence="2" id="KW-1185">Reference proteome</keyword>
<name>A0A1M7FQY2_9BACT</name>